<accession>A0A075MRR9</accession>
<proteinExistence type="predicted"/>
<evidence type="ECO:0000313" key="2">
    <source>
        <dbReference type="Proteomes" id="UP000028194"/>
    </source>
</evidence>
<dbReference type="EMBL" id="CP007174">
    <property type="protein sequence ID" value="AIF84211.1"/>
    <property type="molecule type" value="Genomic_DNA"/>
</dbReference>
<reference evidence="1 2" key="1">
    <citation type="journal article" date="2014" name="PLoS ONE">
        <title>Genome Sequence of Candidatus Nitrososphaera evergladensis from Group I.1b Enriched from Everglades Soil Reveals Novel Genomic Features of the Ammonia-Oxidizing Archaea.</title>
        <authorList>
            <person name="Zhalnina K.V."/>
            <person name="Dias R."/>
            <person name="Leonard M.T."/>
            <person name="Dorr de Quadros P."/>
            <person name="Camargo F.A."/>
            <person name="Drew J.C."/>
            <person name="Farmerie W.G."/>
            <person name="Daroub S.H."/>
            <person name="Triplett E.W."/>
        </authorList>
    </citation>
    <scope>NUCLEOTIDE SEQUENCE [LARGE SCALE GENOMIC DNA]</scope>
    <source>
        <strain evidence="1 2">SR1</strain>
    </source>
</reference>
<dbReference type="HOGENOM" id="CLU_2874903_0_0_2"/>
<dbReference type="AlphaFoldDB" id="A0A075MRR9"/>
<dbReference type="STRING" id="1459636.NTE_02157"/>
<dbReference type="KEGG" id="nev:NTE_02157"/>
<protein>
    <submittedName>
        <fullName evidence="1">Uncharacterized protein</fullName>
    </submittedName>
</protein>
<name>A0A075MRR9_9ARCH</name>
<dbReference type="RefSeq" id="WP_148700826.1">
    <property type="nucleotide sequence ID" value="NZ_CP007174.1"/>
</dbReference>
<gene>
    <name evidence="1" type="ORF">NTE_02157</name>
</gene>
<evidence type="ECO:0000313" key="1">
    <source>
        <dbReference type="EMBL" id="AIF84211.1"/>
    </source>
</evidence>
<sequence>MARHLSDKKERIADAYDKLGTLGVNVQAIRKMNLSADQLEDIYHGIASLAEKHRTLFGKGCGG</sequence>
<keyword evidence="2" id="KW-1185">Reference proteome</keyword>
<dbReference type="Proteomes" id="UP000028194">
    <property type="component" value="Chromosome"/>
</dbReference>
<organism evidence="1 2">
    <name type="scientific">Candidatus Nitrososphaera evergladensis SR1</name>
    <dbReference type="NCBI Taxonomy" id="1459636"/>
    <lineage>
        <taxon>Archaea</taxon>
        <taxon>Nitrososphaerota</taxon>
        <taxon>Nitrososphaeria</taxon>
        <taxon>Nitrososphaerales</taxon>
        <taxon>Nitrososphaeraceae</taxon>
        <taxon>Nitrososphaera</taxon>
    </lineage>
</organism>
<dbReference type="GeneID" id="41597881"/>